<dbReference type="GO" id="GO:0005886">
    <property type="term" value="C:plasma membrane"/>
    <property type="evidence" value="ECO:0007669"/>
    <property type="project" value="UniProtKB-SubCell"/>
</dbReference>
<reference evidence="12 13" key="1">
    <citation type="submission" date="2018-12" db="EMBL/GenBank/DDBJ databases">
        <authorList>
            <person name="Chong R.A."/>
        </authorList>
    </citation>
    <scope>NUCLEOTIDE SEQUENCE [LARGE SCALE GENOMIC DNA]</scope>
    <source>
        <strain evidence="12 13">Ala</strain>
    </source>
</reference>
<feature type="active site" evidence="9">
    <location>
        <position position="143"/>
    </location>
</feature>
<evidence type="ECO:0000256" key="3">
    <source>
        <dbReference type="ARBA" id="ARBA00022670"/>
    </source>
</evidence>
<dbReference type="PRINTS" id="PR00781">
    <property type="entry name" value="LIPOSIGPTASE"/>
</dbReference>
<dbReference type="NCBIfam" id="TIGR00077">
    <property type="entry name" value="lspA"/>
    <property type="match status" value="1"/>
</dbReference>
<gene>
    <name evidence="9 12" type="primary">lspA</name>
    <name evidence="12" type="ORF">D9V61_00740</name>
</gene>
<evidence type="ECO:0000313" key="13">
    <source>
        <dbReference type="Proteomes" id="UP000298660"/>
    </source>
</evidence>
<evidence type="ECO:0000256" key="11">
    <source>
        <dbReference type="RuleBase" id="RU004181"/>
    </source>
</evidence>
<evidence type="ECO:0000256" key="10">
    <source>
        <dbReference type="RuleBase" id="RU000594"/>
    </source>
</evidence>
<reference evidence="12 13" key="2">
    <citation type="submission" date="2019-05" db="EMBL/GenBank/DDBJ databases">
        <title>Genome evolution of the obligate endosymbiont Buchnera aphidicola.</title>
        <authorList>
            <person name="Moran N.A."/>
        </authorList>
    </citation>
    <scope>NUCLEOTIDE SEQUENCE [LARGE SCALE GENOMIC DNA]</scope>
    <source>
        <strain evidence="12 13">Ala</strain>
    </source>
</reference>
<comment type="catalytic activity">
    <reaction evidence="9 10">
        <text>Release of signal peptides from bacterial membrane prolipoproteins. Hydrolyzes -Xaa-Yaa-Zaa-|-(S,diacylglyceryl)Cys-, in which Xaa is hydrophobic (preferably Leu), and Yaa (Ala or Ser) and Zaa (Gly or Ala) have small, neutral side chains.</text>
        <dbReference type="EC" id="3.4.23.36"/>
    </reaction>
</comment>
<evidence type="ECO:0000256" key="7">
    <source>
        <dbReference type="ARBA" id="ARBA00022989"/>
    </source>
</evidence>
<feature type="transmembrane region" description="Helical" evidence="9">
    <location>
        <begin position="97"/>
        <end position="115"/>
    </location>
</feature>
<feature type="transmembrane region" description="Helical" evidence="9">
    <location>
        <begin position="69"/>
        <end position="90"/>
    </location>
</feature>
<evidence type="ECO:0000256" key="6">
    <source>
        <dbReference type="ARBA" id="ARBA00022801"/>
    </source>
</evidence>
<sequence>MKNKYFKKSKNWIYIIIIIFVLFLDRFSKYWIIKNTKIYEIKKIFPILNIFHIHNYGAAFSFLSDQKGWQIWFLLIISIFTILVIIRIIIKSRKKEIKKITAYSFILGGAIGNLIDRMTYGCVIDFIDVHIDDWHFATFNIADFSIFLGIIILIRINY</sequence>
<evidence type="ECO:0000256" key="5">
    <source>
        <dbReference type="ARBA" id="ARBA00022750"/>
    </source>
</evidence>
<evidence type="ECO:0000256" key="1">
    <source>
        <dbReference type="ARBA" id="ARBA00006139"/>
    </source>
</evidence>
<dbReference type="EC" id="3.4.23.36" evidence="9"/>
<comment type="subcellular location">
    <subcellularLocation>
        <location evidence="9">Cell membrane</location>
        <topology evidence="9">Multi-pass membrane protein</topology>
    </subcellularLocation>
</comment>
<evidence type="ECO:0000256" key="2">
    <source>
        <dbReference type="ARBA" id="ARBA00022475"/>
    </source>
</evidence>
<dbReference type="PANTHER" id="PTHR33695">
    <property type="entry name" value="LIPOPROTEIN SIGNAL PEPTIDASE"/>
    <property type="match status" value="1"/>
</dbReference>
<feature type="transmembrane region" description="Helical" evidence="9">
    <location>
        <begin position="12"/>
        <end position="32"/>
    </location>
</feature>
<dbReference type="Pfam" id="PF01252">
    <property type="entry name" value="Peptidase_A8"/>
    <property type="match status" value="1"/>
</dbReference>
<dbReference type="HAMAP" id="MF_00161">
    <property type="entry name" value="LspA"/>
    <property type="match status" value="1"/>
</dbReference>
<dbReference type="Proteomes" id="UP000298660">
    <property type="component" value="Chromosome"/>
</dbReference>
<dbReference type="UniPathway" id="UPA00665"/>
<accession>A0A4D6XY99</accession>
<comment type="similarity">
    <text evidence="1 9 11">Belongs to the peptidase A8 family.</text>
</comment>
<dbReference type="GO" id="GO:0006508">
    <property type="term" value="P:proteolysis"/>
    <property type="evidence" value="ECO:0007669"/>
    <property type="project" value="UniProtKB-KW"/>
</dbReference>
<comment type="function">
    <text evidence="9 10">This protein specifically catalyzes the removal of signal peptides from prolipoproteins.</text>
</comment>
<dbReference type="OrthoDB" id="9810259at2"/>
<keyword evidence="7 9" id="KW-1133">Transmembrane helix</keyword>
<dbReference type="InterPro" id="IPR001872">
    <property type="entry name" value="Peptidase_A8"/>
</dbReference>
<name>A0A4D6XY99_9GAMM</name>
<proteinExistence type="inferred from homology"/>
<dbReference type="RefSeq" id="WP_158339344.1">
    <property type="nucleotide sequence ID" value="NZ_CP034891.1"/>
</dbReference>
<evidence type="ECO:0000313" key="12">
    <source>
        <dbReference type="EMBL" id="QCI17555.1"/>
    </source>
</evidence>
<comment type="pathway">
    <text evidence="9">Protein modification; lipoprotein biosynthesis (signal peptide cleavage).</text>
</comment>
<feature type="active site" evidence="9">
    <location>
        <position position="125"/>
    </location>
</feature>
<dbReference type="PANTHER" id="PTHR33695:SF1">
    <property type="entry name" value="LIPOPROTEIN SIGNAL PEPTIDASE"/>
    <property type="match status" value="1"/>
</dbReference>
<keyword evidence="4 9" id="KW-0812">Transmembrane</keyword>
<keyword evidence="3 9" id="KW-0645">Protease</keyword>
<dbReference type="PROSITE" id="PS00855">
    <property type="entry name" value="SPASE_II"/>
    <property type="match status" value="1"/>
</dbReference>
<evidence type="ECO:0000256" key="8">
    <source>
        <dbReference type="ARBA" id="ARBA00023136"/>
    </source>
</evidence>
<protein>
    <recommendedName>
        <fullName evidence="9">Lipoprotein signal peptidase</fullName>
        <ecNumber evidence="9">3.4.23.36</ecNumber>
    </recommendedName>
    <alternativeName>
        <fullName evidence="9">Prolipoprotein signal peptidase</fullName>
    </alternativeName>
    <alternativeName>
        <fullName evidence="9">Signal peptidase II</fullName>
        <shortName evidence="9">SPase II</shortName>
    </alternativeName>
</protein>
<keyword evidence="6 9" id="KW-0378">Hydrolase</keyword>
<feature type="transmembrane region" description="Helical" evidence="9">
    <location>
        <begin position="135"/>
        <end position="154"/>
    </location>
</feature>
<evidence type="ECO:0000256" key="9">
    <source>
        <dbReference type="HAMAP-Rule" id="MF_00161"/>
    </source>
</evidence>
<keyword evidence="2 9" id="KW-1003">Cell membrane</keyword>
<dbReference type="GO" id="GO:0004190">
    <property type="term" value="F:aspartic-type endopeptidase activity"/>
    <property type="evidence" value="ECO:0007669"/>
    <property type="project" value="UniProtKB-UniRule"/>
</dbReference>
<dbReference type="AlphaFoldDB" id="A0A4D6XY99"/>
<keyword evidence="8 9" id="KW-0472">Membrane</keyword>
<keyword evidence="5 9" id="KW-0064">Aspartyl protease</keyword>
<evidence type="ECO:0000256" key="4">
    <source>
        <dbReference type="ARBA" id="ARBA00022692"/>
    </source>
</evidence>
<dbReference type="EMBL" id="CP034891">
    <property type="protein sequence ID" value="QCI17555.1"/>
    <property type="molecule type" value="Genomic_DNA"/>
</dbReference>
<organism evidence="12 13">
    <name type="scientific">Buchnera aphidicola</name>
    <name type="common">Acyrthosiphon lactucae</name>
    <dbReference type="NCBI Taxonomy" id="1241832"/>
    <lineage>
        <taxon>Bacteria</taxon>
        <taxon>Pseudomonadati</taxon>
        <taxon>Pseudomonadota</taxon>
        <taxon>Gammaproteobacteria</taxon>
        <taxon>Enterobacterales</taxon>
        <taxon>Erwiniaceae</taxon>
        <taxon>Buchnera</taxon>
    </lineage>
</organism>